<name>A0A1M5J324_9BACT</name>
<dbReference type="Gene3D" id="3.40.50.300">
    <property type="entry name" value="P-loop containing nucleotide triphosphate hydrolases"/>
    <property type="match status" value="1"/>
</dbReference>
<dbReference type="RefSeq" id="WP_073067679.1">
    <property type="nucleotide sequence ID" value="NZ_FQUS01000025.1"/>
</dbReference>
<evidence type="ECO:0000313" key="2">
    <source>
        <dbReference type="EMBL" id="SHG34996.1"/>
    </source>
</evidence>
<dbReference type="InterPro" id="IPR026634">
    <property type="entry name" value="TPST-like"/>
</dbReference>
<dbReference type="Pfam" id="PF13469">
    <property type="entry name" value="Sulfotransfer_3"/>
    <property type="match status" value="1"/>
</dbReference>
<keyword evidence="3" id="KW-1185">Reference proteome</keyword>
<gene>
    <name evidence="2" type="ORF">SAMN05443144_12555</name>
</gene>
<dbReference type="AlphaFoldDB" id="A0A1M5J324"/>
<dbReference type="PANTHER" id="PTHR12788:SF10">
    <property type="entry name" value="PROTEIN-TYROSINE SULFOTRANSFERASE"/>
    <property type="match status" value="1"/>
</dbReference>
<organism evidence="2 3">
    <name type="scientific">Fodinibius roseus</name>
    <dbReference type="NCBI Taxonomy" id="1194090"/>
    <lineage>
        <taxon>Bacteria</taxon>
        <taxon>Pseudomonadati</taxon>
        <taxon>Balneolota</taxon>
        <taxon>Balneolia</taxon>
        <taxon>Balneolales</taxon>
        <taxon>Balneolaceae</taxon>
        <taxon>Fodinibius</taxon>
    </lineage>
</organism>
<dbReference type="Proteomes" id="UP000184041">
    <property type="component" value="Unassembled WGS sequence"/>
</dbReference>
<proteinExistence type="predicted"/>
<evidence type="ECO:0000256" key="1">
    <source>
        <dbReference type="ARBA" id="ARBA00022679"/>
    </source>
</evidence>
<sequence length="327" mass="37967">MSDKQIFIVGTGRSGTSILKKILNHHSKIYTYPKELRFISDTDGLIDLRRALTTDWNPHNTSSTIKNFVTLLTRDLFMTNLPDRILNWLFVNVFSGSGKKYSNVTIKDFIPIGHIKKCLDLFLNNLGIEIISGYWYGSKSYQLKPKLYFSRPLTTNFFNKEAGKFTERLLSYPLQTTEASCWCDDTPMNILYADSFPLMFENAKVIHLFRNPLDVVASYTDLGQSWAPSNPKLAACWVVDILNRWKEIKRNLPPHCFLEVKYESLIQNQQLGLKKIMDFLELEYQNSLMNIQLHKGSVGRYKEDFSSDQLIKVKEILSQELKDFEQF</sequence>
<dbReference type="InterPro" id="IPR027417">
    <property type="entry name" value="P-loop_NTPase"/>
</dbReference>
<dbReference type="GO" id="GO:0008476">
    <property type="term" value="F:protein-tyrosine sulfotransferase activity"/>
    <property type="evidence" value="ECO:0007669"/>
    <property type="project" value="InterPro"/>
</dbReference>
<keyword evidence="1 2" id="KW-0808">Transferase</keyword>
<dbReference type="STRING" id="1194090.SAMN05443144_12555"/>
<protein>
    <submittedName>
        <fullName evidence="2">Sulfotransferase family protein</fullName>
    </submittedName>
</protein>
<dbReference type="OrthoDB" id="5432096at2"/>
<dbReference type="SUPFAM" id="SSF52540">
    <property type="entry name" value="P-loop containing nucleoside triphosphate hydrolases"/>
    <property type="match status" value="1"/>
</dbReference>
<accession>A0A1M5J324</accession>
<evidence type="ECO:0000313" key="3">
    <source>
        <dbReference type="Proteomes" id="UP000184041"/>
    </source>
</evidence>
<reference evidence="2 3" key="1">
    <citation type="submission" date="2016-11" db="EMBL/GenBank/DDBJ databases">
        <authorList>
            <person name="Jaros S."/>
            <person name="Januszkiewicz K."/>
            <person name="Wedrychowicz H."/>
        </authorList>
    </citation>
    <scope>NUCLEOTIDE SEQUENCE [LARGE SCALE GENOMIC DNA]</scope>
    <source>
        <strain evidence="2 3">DSM 21986</strain>
    </source>
</reference>
<dbReference type="EMBL" id="FQUS01000025">
    <property type="protein sequence ID" value="SHG34996.1"/>
    <property type="molecule type" value="Genomic_DNA"/>
</dbReference>
<dbReference type="PANTHER" id="PTHR12788">
    <property type="entry name" value="PROTEIN-TYROSINE SULFOTRANSFERASE 2"/>
    <property type="match status" value="1"/>
</dbReference>